<name>A0A836KEC2_9TRYP</name>
<gene>
    <name evidence="2" type="ORF">LSCM1_02015</name>
</gene>
<feature type="region of interest" description="Disordered" evidence="1">
    <location>
        <begin position="72"/>
        <end position="111"/>
    </location>
</feature>
<evidence type="ECO:0000313" key="2">
    <source>
        <dbReference type="EMBL" id="KAG5470766.1"/>
    </source>
</evidence>
<reference evidence="2 3" key="1">
    <citation type="submission" date="2021-03" db="EMBL/GenBank/DDBJ databases">
        <title>Leishmania (Mundinia) martiniquensis Genome sequencing and assembly.</title>
        <authorList>
            <person name="Almutairi H."/>
            <person name="Gatherer D."/>
        </authorList>
    </citation>
    <scope>NUCLEOTIDE SEQUENCE [LARGE SCALE GENOMIC DNA]</scope>
    <source>
        <strain evidence="2">LSCM1</strain>
    </source>
</reference>
<dbReference type="KEGG" id="lmat:92512122"/>
<feature type="compositionally biased region" description="Low complexity" evidence="1">
    <location>
        <begin position="241"/>
        <end position="250"/>
    </location>
</feature>
<dbReference type="GeneID" id="92512122"/>
<feature type="compositionally biased region" description="Low complexity" evidence="1">
    <location>
        <begin position="86"/>
        <end position="97"/>
    </location>
</feature>
<dbReference type="AlphaFoldDB" id="A0A836KEC2"/>
<dbReference type="EMBL" id="JAFEUZ010000032">
    <property type="protein sequence ID" value="KAG5470766.1"/>
    <property type="molecule type" value="Genomic_DNA"/>
</dbReference>
<keyword evidence="3" id="KW-1185">Reference proteome</keyword>
<evidence type="ECO:0000313" key="3">
    <source>
        <dbReference type="Proteomes" id="UP000673552"/>
    </source>
</evidence>
<proteinExistence type="predicted"/>
<accession>A0A836KEC2</accession>
<dbReference type="RefSeq" id="XP_067176159.1">
    <property type="nucleotide sequence ID" value="XM_067319610.1"/>
</dbReference>
<protein>
    <submittedName>
        <fullName evidence="2">Uncharacterized protein</fullName>
    </submittedName>
</protein>
<feature type="region of interest" description="Disordered" evidence="1">
    <location>
        <begin position="226"/>
        <end position="250"/>
    </location>
</feature>
<comment type="caution">
    <text evidence="2">The sequence shown here is derived from an EMBL/GenBank/DDBJ whole genome shotgun (WGS) entry which is preliminary data.</text>
</comment>
<sequence length="436" mass="46457">MFSADTLLPFIKAVHTYSTGDAALHGHTIFPCVRSDAVAQLSEELLRWLPSNVSAHLRRELLLEDSVQAASSKQLATPNSGGGGSNAAPPNAVPSVSQRGSTAAGQPWTEQWRVRDTTATAALTVLSVALRPLVQDSEPARMAVGSTPETYATLQVKCVCAVLLRLITSDLDQCHGTWAARESGLPPSLIIAGTVRQRLAASLKKWMQYFFLFFANSLHDLQSSMTPMPAAPRTPAKRPRAAAAASLRPTAQARVEEAGDDGPRKFHRGQAVPLHVPLRGRSPDFVRHPLHYYAQALQRAAESIAGRGGSTPAGRSNGDDDEPLVAAQSCGKNHISHSRAVAAVLTAPQRGAPLRSKGMARMQWAERRSGSGSCGAVPSSLAESPPLFCAFAPPQRQRSPARQPPNRCVSDCTAASVDDDVPLLLLAQHLQARTLG</sequence>
<dbReference type="Proteomes" id="UP000673552">
    <property type="component" value="Chromosome 32"/>
</dbReference>
<dbReference type="OrthoDB" id="266825at2759"/>
<organism evidence="2 3">
    <name type="scientific">Leishmania martiniquensis</name>
    <dbReference type="NCBI Taxonomy" id="1580590"/>
    <lineage>
        <taxon>Eukaryota</taxon>
        <taxon>Discoba</taxon>
        <taxon>Euglenozoa</taxon>
        <taxon>Kinetoplastea</taxon>
        <taxon>Metakinetoplastina</taxon>
        <taxon>Trypanosomatida</taxon>
        <taxon>Trypanosomatidae</taxon>
        <taxon>Leishmaniinae</taxon>
        <taxon>Leishmania</taxon>
    </lineage>
</organism>
<evidence type="ECO:0000256" key="1">
    <source>
        <dbReference type="SAM" id="MobiDB-lite"/>
    </source>
</evidence>